<evidence type="ECO:0000313" key="10">
    <source>
        <dbReference type="EMBL" id="MCG2461640.1"/>
    </source>
</evidence>
<dbReference type="EMBL" id="JAIRBC010000018">
    <property type="protein sequence ID" value="MCG2461640.1"/>
    <property type="molecule type" value="Genomic_DNA"/>
</dbReference>
<dbReference type="AlphaFoldDB" id="A0AAE3JP11"/>
<comment type="cofactor">
    <cofactor evidence="1">
        <name>Ca(2+)</name>
        <dbReference type="ChEBI" id="CHEBI:29108"/>
    </cofactor>
</comment>
<dbReference type="Proteomes" id="UP001200642">
    <property type="component" value="Unassembled WGS sequence"/>
</dbReference>
<dbReference type="InterPro" id="IPR012334">
    <property type="entry name" value="Pectin_lyas_fold"/>
</dbReference>
<feature type="compositionally biased region" description="Polar residues" evidence="9">
    <location>
        <begin position="27"/>
        <end position="44"/>
    </location>
</feature>
<evidence type="ECO:0000256" key="6">
    <source>
        <dbReference type="ARBA" id="ARBA00022837"/>
    </source>
</evidence>
<feature type="region of interest" description="Disordered" evidence="9">
    <location>
        <begin position="17"/>
        <end position="44"/>
    </location>
</feature>
<keyword evidence="7" id="KW-0456">Lyase</keyword>
<dbReference type="PANTHER" id="PTHR40088:SF1">
    <property type="entry name" value="PECTATE LYASE PEL9"/>
    <property type="match status" value="1"/>
</dbReference>
<evidence type="ECO:0000256" key="9">
    <source>
        <dbReference type="SAM" id="MobiDB-lite"/>
    </source>
</evidence>
<keyword evidence="6" id="KW-0106">Calcium</keyword>
<protein>
    <recommendedName>
        <fullName evidence="12">Right handed beta helix domain-containing protein</fullName>
    </recommendedName>
</protein>
<keyword evidence="4" id="KW-0479">Metal-binding</keyword>
<evidence type="ECO:0008006" key="12">
    <source>
        <dbReference type="Google" id="ProtNLM"/>
    </source>
</evidence>
<evidence type="ECO:0000256" key="5">
    <source>
        <dbReference type="ARBA" id="ARBA00022729"/>
    </source>
</evidence>
<dbReference type="SUPFAM" id="SSF51126">
    <property type="entry name" value="Pectin lyase-like"/>
    <property type="match status" value="1"/>
</dbReference>
<evidence type="ECO:0000256" key="1">
    <source>
        <dbReference type="ARBA" id="ARBA00001913"/>
    </source>
</evidence>
<evidence type="ECO:0000256" key="4">
    <source>
        <dbReference type="ARBA" id="ARBA00022723"/>
    </source>
</evidence>
<dbReference type="RefSeq" id="WP_317902783.1">
    <property type="nucleotide sequence ID" value="NZ_JAIRBC010000018.1"/>
</dbReference>
<keyword evidence="5" id="KW-0732">Signal</keyword>
<dbReference type="InterPro" id="IPR052052">
    <property type="entry name" value="Polysaccharide_Lyase_9"/>
</dbReference>
<dbReference type="SMART" id="SM00710">
    <property type="entry name" value="PbH1"/>
    <property type="match status" value="7"/>
</dbReference>
<reference evidence="10" key="1">
    <citation type="submission" date="2023-02" db="EMBL/GenBank/DDBJ databases">
        <title>Genome of Flavobacteriaceae gen. nov. sp. strain F89.</title>
        <authorList>
            <person name="Wang Y."/>
        </authorList>
    </citation>
    <scope>NUCLEOTIDE SEQUENCE</scope>
    <source>
        <strain evidence="10">F89</strain>
    </source>
</reference>
<dbReference type="GO" id="GO:0016837">
    <property type="term" value="F:carbon-oxygen lyase activity, acting on polysaccharides"/>
    <property type="evidence" value="ECO:0007669"/>
    <property type="project" value="TreeGrafter"/>
</dbReference>
<evidence type="ECO:0000256" key="8">
    <source>
        <dbReference type="ARBA" id="ARBA00038263"/>
    </source>
</evidence>
<evidence type="ECO:0000256" key="2">
    <source>
        <dbReference type="ARBA" id="ARBA00004613"/>
    </source>
</evidence>
<gene>
    <name evidence="10" type="ORF">K8352_12840</name>
</gene>
<dbReference type="InterPro" id="IPR011050">
    <property type="entry name" value="Pectin_lyase_fold/virulence"/>
</dbReference>
<keyword evidence="3" id="KW-0964">Secreted</keyword>
<organism evidence="10 11">
    <name type="scientific">Cerina litoralis</name>
    <dbReference type="NCBI Taxonomy" id="2874477"/>
    <lineage>
        <taxon>Bacteria</taxon>
        <taxon>Pseudomonadati</taxon>
        <taxon>Bacteroidota</taxon>
        <taxon>Flavobacteriia</taxon>
        <taxon>Flavobacteriales</taxon>
        <taxon>Flavobacteriaceae</taxon>
        <taxon>Cerina</taxon>
    </lineage>
</organism>
<dbReference type="GO" id="GO:0046872">
    <property type="term" value="F:metal ion binding"/>
    <property type="evidence" value="ECO:0007669"/>
    <property type="project" value="UniProtKB-KW"/>
</dbReference>
<dbReference type="InterPro" id="IPR006626">
    <property type="entry name" value="PbH1"/>
</dbReference>
<keyword evidence="11" id="KW-1185">Reference proteome</keyword>
<comment type="caution">
    <text evidence="10">The sequence shown here is derived from an EMBL/GenBank/DDBJ whole genome shotgun (WGS) entry which is preliminary data.</text>
</comment>
<proteinExistence type="inferred from homology"/>
<dbReference type="Gene3D" id="2.160.20.10">
    <property type="entry name" value="Single-stranded right-handed beta-helix, Pectin lyase-like"/>
    <property type="match status" value="1"/>
</dbReference>
<name>A0AAE3JP11_9FLAO</name>
<evidence type="ECO:0000256" key="7">
    <source>
        <dbReference type="ARBA" id="ARBA00023239"/>
    </source>
</evidence>
<evidence type="ECO:0000313" key="11">
    <source>
        <dbReference type="Proteomes" id="UP001200642"/>
    </source>
</evidence>
<accession>A0AAE3JP11</accession>
<comment type="subcellular location">
    <subcellularLocation>
        <location evidence="2">Secreted</location>
    </subcellularLocation>
</comment>
<dbReference type="PANTHER" id="PTHR40088">
    <property type="entry name" value="PECTATE LYASE (EUROFUNG)"/>
    <property type="match status" value="1"/>
</dbReference>
<dbReference type="GO" id="GO:0005576">
    <property type="term" value="C:extracellular region"/>
    <property type="evidence" value="ECO:0007669"/>
    <property type="project" value="UniProtKB-SubCell"/>
</dbReference>
<sequence>MFFLELSSCNLHSDGTTPRNYYVSPNGKDSNTGSADSPWKTINHSQDKLSPGDTLFARGGTYVETVYIDNNGTEDQPIVISAYRGETPIVDGQDFLPNEDWGAMFTLAGSYIHVMGFEVKNSNITGKVKGGEGVRFKDGVYNKISFMKIHGCGDHGIDVNADFSIVEDCEVYLNAMNNVSHSISNGWANGISFAREATDGITDHGIIRRCVVYNNHGEGIDAFEANDITIEDCITYDNWTMNLYISDATNCLVQRNIVYNSPESTFPLRNDNRSGITLADEVSDGESIPHSANNLIINNFLYNADLSAFGWTLVPNTGLKNVLIANNTIVNGNLSIGVFEDSIVHRNSQIRNNIIVGEARVSNAQGIIFSNNNWKENPTDNVKGMGDIIGDPELSLSGDTAPGTMTGDYFKLLNSSPCIQKGVDLMEVTEDFFGNLRGSPPDMGGHEL</sequence>
<evidence type="ECO:0000256" key="3">
    <source>
        <dbReference type="ARBA" id="ARBA00022525"/>
    </source>
</evidence>
<comment type="similarity">
    <text evidence="8">Belongs to the polysaccharide lyase 9 family.</text>
</comment>